<dbReference type="AlphaFoldDB" id="A0A1M3TFU6"/>
<feature type="chain" id="PRO_5012137982" description="Apple domain-containing protein" evidence="2">
    <location>
        <begin position="20"/>
        <end position="239"/>
    </location>
</feature>
<evidence type="ECO:0000313" key="5">
    <source>
        <dbReference type="Proteomes" id="UP000184063"/>
    </source>
</evidence>
<accession>A0A1M3TFU6</accession>
<dbReference type="PROSITE" id="PS50948">
    <property type="entry name" value="PAN"/>
    <property type="match status" value="1"/>
</dbReference>
<proteinExistence type="predicted"/>
<sequence length="239" mass="25991">MLSPLVCTVWLLLSTGLSAASTGASTPVTDPCTQNIRNDTIAFFSSAPLTFSYNSSIPDCAARCSQRKHCQAWLYTDPGECQLYRRPAVAIASNPNFFYGACGDAANYTPSAAASQLKSTSTRLAASSTMSNMVIPSSVASTSICESTRDMAVVTTDMATKDKTRERYSLEVTGPIWQIDSLLVISTMTSIIFSQPSEIGACCERTVAWVITMEGVPGWQHTDTHKQQQQQEQQEEEEQ</sequence>
<protein>
    <recommendedName>
        <fullName evidence="3">Apple domain-containing protein</fullName>
    </recommendedName>
</protein>
<evidence type="ECO:0000256" key="2">
    <source>
        <dbReference type="SAM" id="SignalP"/>
    </source>
</evidence>
<dbReference type="InterPro" id="IPR003609">
    <property type="entry name" value="Pan_app"/>
</dbReference>
<feature type="region of interest" description="Disordered" evidence="1">
    <location>
        <begin position="220"/>
        <end position="239"/>
    </location>
</feature>
<keyword evidence="2" id="KW-0732">Signal</keyword>
<evidence type="ECO:0000313" key="4">
    <source>
        <dbReference type="EMBL" id="OJZ85606.1"/>
    </source>
</evidence>
<organism evidence="4 5">
    <name type="scientific">Aspergillus luchuensis (strain CBS 106.47)</name>
    <dbReference type="NCBI Taxonomy" id="1137211"/>
    <lineage>
        <taxon>Eukaryota</taxon>
        <taxon>Fungi</taxon>
        <taxon>Dikarya</taxon>
        <taxon>Ascomycota</taxon>
        <taxon>Pezizomycotina</taxon>
        <taxon>Eurotiomycetes</taxon>
        <taxon>Eurotiomycetidae</taxon>
        <taxon>Eurotiales</taxon>
        <taxon>Aspergillaceae</taxon>
        <taxon>Aspergillus</taxon>
        <taxon>Aspergillus subgen. Circumdati</taxon>
    </lineage>
</organism>
<gene>
    <name evidence="4" type="ORF">ASPFODRAFT_717866</name>
</gene>
<evidence type="ECO:0000259" key="3">
    <source>
        <dbReference type="PROSITE" id="PS50948"/>
    </source>
</evidence>
<dbReference type="EMBL" id="KV878242">
    <property type="protein sequence ID" value="OJZ85606.1"/>
    <property type="molecule type" value="Genomic_DNA"/>
</dbReference>
<evidence type="ECO:0000256" key="1">
    <source>
        <dbReference type="SAM" id="MobiDB-lite"/>
    </source>
</evidence>
<dbReference type="Proteomes" id="UP000184063">
    <property type="component" value="Unassembled WGS sequence"/>
</dbReference>
<reference evidence="5" key="1">
    <citation type="journal article" date="2017" name="Genome Biol.">
        <title>Comparative genomics reveals high biological diversity and specific adaptations in the industrially and medically important fungal genus Aspergillus.</title>
        <authorList>
            <person name="de Vries R.P."/>
            <person name="Riley R."/>
            <person name="Wiebenga A."/>
            <person name="Aguilar-Osorio G."/>
            <person name="Amillis S."/>
            <person name="Uchima C.A."/>
            <person name="Anderluh G."/>
            <person name="Asadollahi M."/>
            <person name="Askin M."/>
            <person name="Barry K."/>
            <person name="Battaglia E."/>
            <person name="Bayram O."/>
            <person name="Benocci T."/>
            <person name="Braus-Stromeyer S.A."/>
            <person name="Caldana C."/>
            <person name="Canovas D."/>
            <person name="Cerqueira G.C."/>
            <person name="Chen F."/>
            <person name="Chen W."/>
            <person name="Choi C."/>
            <person name="Clum A."/>
            <person name="Dos Santos R.A."/>
            <person name="Damasio A.R."/>
            <person name="Diallinas G."/>
            <person name="Emri T."/>
            <person name="Fekete E."/>
            <person name="Flipphi M."/>
            <person name="Freyberg S."/>
            <person name="Gallo A."/>
            <person name="Gournas C."/>
            <person name="Habgood R."/>
            <person name="Hainaut M."/>
            <person name="Harispe M.L."/>
            <person name="Henrissat B."/>
            <person name="Hilden K.S."/>
            <person name="Hope R."/>
            <person name="Hossain A."/>
            <person name="Karabika E."/>
            <person name="Karaffa L."/>
            <person name="Karanyi Z."/>
            <person name="Krasevec N."/>
            <person name="Kuo A."/>
            <person name="Kusch H."/>
            <person name="LaButti K."/>
            <person name="Lagendijk E.L."/>
            <person name="Lapidus A."/>
            <person name="Levasseur A."/>
            <person name="Lindquist E."/>
            <person name="Lipzen A."/>
            <person name="Logrieco A.F."/>
            <person name="MacCabe A."/>
            <person name="Maekelae M.R."/>
            <person name="Malavazi I."/>
            <person name="Melin P."/>
            <person name="Meyer V."/>
            <person name="Mielnichuk N."/>
            <person name="Miskei M."/>
            <person name="Molnar A.P."/>
            <person name="Mule G."/>
            <person name="Ngan C.Y."/>
            <person name="Orejas M."/>
            <person name="Orosz E."/>
            <person name="Ouedraogo J.P."/>
            <person name="Overkamp K.M."/>
            <person name="Park H.-S."/>
            <person name="Perrone G."/>
            <person name="Piumi F."/>
            <person name="Punt P.J."/>
            <person name="Ram A.F."/>
            <person name="Ramon A."/>
            <person name="Rauscher S."/>
            <person name="Record E."/>
            <person name="Riano-Pachon D.M."/>
            <person name="Robert V."/>
            <person name="Roehrig J."/>
            <person name="Ruller R."/>
            <person name="Salamov A."/>
            <person name="Salih N.S."/>
            <person name="Samson R.A."/>
            <person name="Sandor E."/>
            <person name="Sanguinetti M."/>
            <person name="Schuetze T."/>
            <person name="Sepcic K."/>
            <person name="Shelest E."/>
            <person name="Sherlock G."/>
            <person name="Sophianopoulou V."/>
            <person name="Squina F.M."/>
            <person name="Sun H."/>
            <person name="Susca A."/>
            <person name="Todd R.B."/>
            <person name="Tsang A."/>
            <person name="Unkles S.E."/>
            <person name="van de Wiele N."/>
            <person name="van Rossen-Uffink D."/>
            <person name="Oliveira J.V."/>
            <person name="Vesth T.C."/>
            <person name="Visser J."/>
            <person name="Yu J.-H."/>
            <person name="Zhou M."/>
            <person name="Andersen M.R."/>
            <person name="Archer D.B."/>
            <person name="Baker S.E."/>
            <person name="Benoit I."/>
            <person name="Brakhage A.A."/>
            <person name="Braus G.H."/>
            <person name="Fischer R."/>
            <person name="Frisvad J.C."/>
            <person name="Goldman G.H."/>
            <person name="Houbraken J."/>
            <person name="Oakley B."/>
            <person name="Pocsi I."/>
            <person name="Scazzocchio C."/>
            <person name="Seiboth B."/>
            <person name="vanKuyk P.A."/>
            <person name="Wortman J."/>
            <person name="Dyer P.S."/>
            <person name="Grigoriev I.V."/>
        </authorList>
    </citation>
    <scope>NUCLEOTIDE SEQUENCE [LARGE SCALE GENOMIC DNA]</scope>
    <source>
        <strain evidence="5">CBS 106.47</strain>
    </source>
</reference>
<name>A0A1M3TFU6_ASPLC</name>
<feature type="domain" description="Apple" evidence="3">
    <location>
        <begin position="32"/>
        <end position="102"/>
    </location>
</feature>
<feature type="signal peptide" evidence="2">
    <location>
        <begin position="1"/>
        <end position="19"/>
    </location>
</feature>
<dbReference type="Gene3D" id="3.50.4.10">
    <property type="entry name" value="Hepatocyte Growth Factor"/>
    <property type="match status" value="1"/>
</dbReference>
<dbReference type="VEuPathDB" id="FungiDB:ASPFODRAFT_717866"/>